<dbReference type="SUPFAM" id="SSF55874">
    <property type="entry name" value="ATPase domain of HSP90 chaperone/DNA topoisomerase II/histidine kinase"/>
    <property type="match status" value="1"/>
</dbReference>
<gene>
    <name evidence="16" type="ORF">FZD51_11700</name>
</gene>
<evidence type="ECO:0000256" key="2">
    <source>
        <dbReference type="ARBA" id="ARBA00004651"/>
    </source>
</evidence>
<dbReference type="InterPro" id="IPR050351">
    <property type="entry name" value="BphY/WalK/GraS-like"/>
</dbReference>
<dbReference type="InterPro" id="IPR003661">
    <property type="entry name" value="HisK_dim/P_dom"/>
</dbReference>
<dbReference type="GO" id="GO:0005886">
    <property type="term" value="C:plasma membrane"/>
    <property type="evidence" value="ECO:0007669"/>
    <property type="project" value="UniProtKB-SubCell"/>
</dbReference>
<evidence type="ECO:0000256" key="13">
    <source>
        <dbReference type="ARBA" id="ARBA00023136"/>
    </source>
</evidence>
<reference evidence="16 17" key="1">
    <citation type="submission" date="2019-08" db="EMBL/GenBank/DDBJ databases">
        <title>Bacillus genomes from the desert of Cuatro Cienegas, Coahuila.</title>
        <authorList>
            <person name="Olmedo-Alvarez G."/>
        </authorList>
    </citation>
    <scope>NUCLEOTIDE SEQUENCE [LARGE SCALE GENOMIC DNA]</scope>
    <source>
        <strain evidence="16 17">CH446_14T</strain>
    </source>
</reference>
<keyword evidence="13 14" id="KW-0472">Membrane</keyword>
<dbReference type="GO" id="GO:0004721">
    <property type="term" value="F:phosphoprotein phosphatase activity"/>
    <property type="evidence" value="ECO:0007669"/>
    <property type="project" value="TreeGrafter"/>
</dbReference>
<keyword evidence="8" id="KW-0547">Nucleotide-binding</keyword>
<accession>A0A5D4RC81</accession>
<dbReference type="Pfam" id="PF02518">
    <property type="entry name" value="HATPase_c"/>
    <property type="match status" value="1"/>
</dbReference>
<dbReference type="SMART" id="SM00387">
    <property type="entry name" value="HATPase_c"/>
    <property type="match status" value="1"/>
</dbReference>
<evidence type="ECO:0000256" key="11">
    <source>
        <dbReference type="ARBA" id="ARBA00022989"/>
    </source>
</evidence>
<evidence type="ECO:0000256" key="9">
    <source>
        <dbReference type="ARBA" id="ARBA00022777"/>
    </source>
</evidence>
<dbReference type="Gene3D" id="3.30.565.10">
    <property type="entry name" value="Histidine kinase-like ATPase, C-terminal domain"/>
    <property type="match status" value="1"/>
</dbReference>
<evidence type="ECO:0000313" key="16">
    <source>
        <dbReference type="EMBL" id="TYS47604.1"/>
    </source>
</evidence>
<dbReference type="PANTHER" id="PTHR45453">
    <property type="entry name" value="PHOSPHATE REGULON SENSOR PROTEIN PHOR"/>
    <property type="match status" value="1"/>
</dbReference>
<evidence type="ECO:0000256" key="12">
    <source>
        <dbReference type="ARBA" id="ARBA00023012"/>
    </source>
</evidence>
<dbReference type="EC" id="2.7.13.3" evidence="3"/>
<dbReference type="RefSeq" id="WP_148974948.1">
    <property type="nucleotide sequence ID" value="NZ_VTER01000006.1"/>
</dbReference>
<organism evidence="16 17">
    <name type="scientific">Bacillus infantis</name>
    <dbReference type="NCBI Taxonomy" id="324767"/>
    <lineage>
        <taxon>Bacteria</taxon>
        <taxon>Bacillati</taxon>
        <taxon>Bacillota</taxon>
        <taxon>Bacilli</taxon>
        <taxon>Bacillales</taxon>
        <taxon>Bacillaceae</taxon>
        <taxon>Bacillus</taxon>
    </lineage>
</organism>
<feature type="transmembrane region" description="Helical" evidence="14">
    <location>
        <begin position="38"/>
        <end position="55"/>
    </location>
</feature>
<keyword evidence="7 14" id="KW-0812">Transmembrane</keyword>
<evidence type="ECO:0000256" key="1">
    <source>
        <dbReference type="ARBA" id="ARBA00000085"/>
    </source>
</evidence>
<keyword evidence="12" id="KW-0902">Two-component regulatory system</keyword>
<dbReference type="InterPro" id="IPR004358">
    <property type="entry name" value="Sig_transdc_His_kin-like_C"/>
</dbReference>
<evidence type="ECO:0000256" key="6">
    <source>
        <dbReference type="ARBA" id="ARBA00022679"/>
    </source>
</evidence>
<feature type="domain" description="Histidine kinase" evidence="15">
    <location>
        <begin position="121"/>
        <end position="326"/>
    </location>
</feature>
<protein>
    <recommendedName>
        <fullName evidence="3">histidine kinase</fullName>
        <ecNumber evidence="3">2.7.13.3</ecNumber>
    </recommendedName>
</protein>
<dbReference type="EMBL" id="VTER01000006">
    <property type="protein sequence ID" value="TYS47604.1"/>
    <property type="molecule type" value="Genomic_DNA"/>
</dbReference>
<dbReference type="Proteomes" id="UP000322139">
    <property type="component" value="Unassembled WGS sequence"/>
</dbReference>
<dbReference type="InterPro" id="IPR036890">
    <property type="entry name" value="HATPase_C_sf"/>
</dbReference>
<dbReference type="InterPro" id="IPR005467">
    <property type="entry name" value="His_kinase_dom"/>
</dbReference>
<dbReference type="AlphaFoldDB" id="A0A5D4RC81"/>
<evidence type="ECO:0000256" key="3">
    <source>
        <dbReference type="ARBA" id="ARBA00012438"/>
    </source>
</evidence>
<evidence type="ECO:0000256" key="10">
    <source>
        <dbReference type="ARBA" id="ARBA00022840"/>
    </source>
</evidence>
<comment type="catalytic activity">
    <reaction evidence="1">
        <text>ATP + protein L-histidine = ADP + protein N-phospho-L-histidine.</text>
        <dbReference type="EC" id="2.7.13.3"/>
    </reaction>
</comment>
<evidence type="ECO:0000256" key="4">
    <source>
        <dbReference type="ARBA" id="ARBA00022475"/>
    </source>
</evidence>
<comment type="caution">
    <text evidence="16">The sequence shown here is derived from an EMBL/GenBank/DDBJ whole genome shotgun (WGS) entry which is preliminary data.</text>
</comment>
<sequence length="334" mass="38704">MIRRFLRERLSWTLFFLFAHALLLFISFVDSAIPFDSILYFAGLSFISFLIFLAVRYQREARFYKNLEERLGDLDPGSLPASSSPFEKVVEEAMYEQSALLKKEAQDLHLALETEKDQMLAWIHEVKTPLTALHLMIERMEDGPLKSNLTYEWLRIHLLLDQQLHQKRIPFIENDLYIQKIDLEEVIHHELLTMKAWCIQKGIGFDISLEETEVLTDGKWLAFIIRQILTNSIKYSDAGDIKIKSWKQHGQTRLEIRDFGRGIDPRDLPRIFDKGFTSTIKHEDHAATGMGLYLTKKAAVPLLIEIEVQSALGKGTAFTLTFPKRNDFSQVISM</sequence>
<dbReference type="GO" id="GO:0005524">
    <property type="term" value="F:ATP binding"/>
    <property type="evidence" value="ECO:0007669"/>
    <property type="project" value="UniProtKB-KW"/>
</dbReference>
<keyword evidence="4" id="KW-1003">Cell membrane</keyword>
<evidence type="ECO:0000256" key="8">
    <source>
        <dbReference type="ARBA" id="ARBA00022741"/>
    </source>
</evidence>
<evidence type="ECO:0000313" key="17">
    <source>
        <dbReference type="Proteomes" id="UP000322139"/>
    </source>
</evidence>
<evidence type="ECO:0000256" key="5">
    <source>
        <dbReference type="ARBA" id="ARBA00022553"/>
    </source>
</evidence>
<dbReference type="PROSITE" id="PS50109">
    <property type="entry name" value="HIS_KIN"/>
    <property type="match status" value="1"/>
</dbReference>
<keyword evidence="5" id="KW-0597">Phosphoprotein</keyword>
<keyword evidence="6" id="KW-0808">Transferase</keyword>
<comment type="subcellular location">
    <subcellularLocation>
        <location evidence="2">Cell membrane</location>
        <topology evidence="2">Multi-pass membrane protein</topology>
    </subcellularLocation>
</comment>
<feature type="transmembrane region" description="Helical" evidence="14">
    <location>
        <begin position="12"/>
        <end position="32"/>
    </location>
</feature>
<keyword evidence="11 14" id="KW-1133">Transmembrane helix</keyword>
<evidence type="ECO:0000259" key="15">
    <source>
        <dbReference type="PROSITE" id="PS50109"/>
    </source>
</evidence>
<name>A0A5D4RC81_9BACI</name>
<keyword evidence="10" id="KW-0067">ATP-binding</keyword>
<evidence type="ECO:0000256" key="7">
    <source>
        <dbReference type="ARBA" id="ARBA00022692"/>
    </source>
</evidence>
<dbReference type="GO" id="GO:0000155">
    <property type="term" value="F:phosphorelay sensor kinase activity"/>
    <property type="evidence" value="ECO:0007669"/>
    <property type="project" value="InterPro"/>
</dbReference>
<dbReference type="PANTHER" id="PTHR45453:SF2">
    <property type="entry name" value="HISTIDINE KINASE"/>
    <property type="match status" value="1"/>
</dbReference>
<keyword evidence="9 16" id="KW-0418">Kinase</keyword>
<proteinExistence type="predicted"/>
<dbReference type="GO" id="GO:0016036">
    <property type="term" value="P:cellular response to phosphate starvation"/>
    <property type="evidence" value="ECO:0007669"/>
    <property type="project" value="TreeGrafter"/>
</dbReference>
<dbReference type="PRINTS" id="PR00344">
    <property type="entry name" value="BCTRLSENSOR"/>
</dbReference>
<dbReference type="InterPro" id="IPR003594">
    <property type="entry name" value="HATPase_dom"/>
</dbReference>
<evidence type="ECO:0000256" key="14">
    <source>
        <dbReference type="SAM" id="Phobius"/>
    </source>
</evidence>
<dbReference type="CDD" id="cd00082">
    <property type="entry name" value="HisKA"/>
    <property type="match status" value="1"/>
</dbReference>